<accession>A0A5S3PJU1</accession>
<organism evidence="1 2">
    <name type="scientific">Sulfitobacter sabulilitoris</name>
    <dbReference type="NCBI Taxonomy" id="2562655"/>
    <lineage>
        <taxon>Bacteria</taxon>
        <taxon>Pseudomonadati</taxon>
        <taxon>Pseudomonadota</taxon>
        <taxon>Alphaproteobacteria</taxon>
        <taxon>Rhodobacterales</taxon>
        <taxon>Roseobacteraceae</taxon>
        <taxon>Sulfitobacter</taxon>
    </lineage>
</organism>
<protein>
    <recommendedName>
        <fullName evidence="3">Lipoprotein</fullName>
    </recommendedName>
</protein>
<dbReference type="OrthoDB" id="7274329at2"/>
<keyword evidence="2" id="KW-1185">Reference proteome</keyword>
<dbReference type="EMBL" id="VANS01000001">
    <property type="protein sequence ID" value="TMM54526.1"/>
    <property type="molecule type" value="Genomic_DNA"/>
</dbReference>
<comment type="caution">
    <text evidence="1">The sequence shown here is derived from an EMBL/GenBank/DDBJ whole genome shotgun (WGS) entry which is preliminary data.</text>
</comment>
<evidence type="ECO:0000313" key="1">
    <source>
        <dbReference type="EMBL" id="TMM54526.1"/>
    </source>
</evidence>
<proteinExistence type="predicted"/>
<dbReference type="RefSeq" id="WP_138660698.1">
    <property type="nucleotide sequence ID" value="NZ_VANS01000001.1"/>
</dbReference>
<dbReference type="AlphaFoldDB" id="A0A5S3PJU1"/>
<reference evidence="1 2" key="1">
    <citation type="submission" date="2019-05" db="EMBL/GenBank/DDBJ databases">
        <title>Sulfitobacter sabulilitoris sp. nov., isolated from a marine sand.</title>
        <authorList>
            <person name="Yoon J.-H."/>
        </authorList>
    </citation>
    <scope>NUCLEOTIDE SEQUENCE [LARGE SCALE GENOMIC DNA]</scope>
    <source>
        <strain evidence="1 2">HSMS-29</strain>
    </source>
</reference>
<sequence length="156" mass="16907">MKQMLFLALVLVAGGCAPLSIYHREGVRVAQMQADTTTCQVQALRDVPVANSLRRGPPRYVPGGRVCRSDGTCYSRGGFYLPGEIYTVDVNLPLRRRVEAQCMAARGYAPVTVPPCPGGVSRRVPPGQTEVLPALTPRSCVVRQQGGGWRIVTRAQ</sequence>
<evidence type="ECO:0000313" key="2">
    <source>
        <dbReference type="Proteomes" id="UP000309550"/>
    </source>
</evidence>
<dbReference type="Proteomes" id="UP000309550">
    <property type="component" value="Unassembled WGS sequence"/>
</dbReference>
<evidence type="ECO:0008006" key="3">
    <source>
        <dbReference type="Google" id="ProtNLM"/>
    </source>
</evidence>
<name>A0A5S3PJU1_9RHOB</name>
<dbReference type="PROSITE" id="PS51257">
    <property type="entry name" value="PROKAR_LIPOPROTEIN"/>
    <property type="match status" value="1"/>
</dbReference>
<gene>
    <name evidence="1" type="ORF">FDT80_02725</name>
</gene>